<keyword evidence="1" id="KW-0812">Transmembrane</keyword>
<keyword evidence="1" id="KW-1133">Transmembrane helix</keyword>
<dbReference type="AlphaFoldDB" id="A0A177B0Y6"/>
<feature type="transmembrane region" description="Helical" evidence="1">
    <location>
        <begin position="58"/>
        <end position="77"/>
    </location>
</feature>
<keyword evidence="1" id="KW-0472">Membrane</keyword>
<dbReference type="Proteomes" id="UP000078046">
    <property type="component" value="Unassembled WGS sequence"/>
</dbReference>
<evidence type="ECO:0000313" key="3">
    <source>
        <dbReference type="Proteomes" id="UP000078046"/>
    </source>
</evidence>
<organism evidence="2 3">
    <name type="scientific">Intoshia linei</name>
    <dbReference type="NCBI Taxonomy" id="1819745"/>
    <lineage>
        <taxon>Eukaryota</taxon>
        <taxon>Metazoa</taxon>
        <taxon>Spiralia</taxon>
        <taxon>Lophotrochozoa</taxon>
        <taxon>Mesozoa</taxon>
        <taxon>Orthonectida</taxon>
        <taxon>Rhopaluridae</taxon>
        <taxon>Intoshia</taxon>
    </lineage>
</organism>
<name>A0A177B0Y6_9BILA</name>
<sequence>MVESGLSSVKKILSKDRKKINICKRGDIVIKLTSIKPRIKELAVNHQVQGSHGINKKYLPFLSIIIDFIKIIVHFIIGA</sequence>
<proteinExistence type="predicted"/>
<dbReference type="EMBL" id="LWCA01000545">
    <property type="protein sequence ID" value="OAF67928.1"/>
    <property type="molecule type" value="Genomic_DNA"/>
</dbReference>
<comment type="caution">
    <text evidence="2">The sequence shown here is derived from an EMBL/GenBank/DDBJ whole genome shotgun (WGS) entry which is preliminary data.</text>
</comment>
<evidence type="ECO:0000256" key="1">
    <source>
        <dbReference type="SAM" id="Phobius"/>
    </source>
</evidence>
<keyword evidence="3" id="KW-1185">Reference proteome</keyword>
<gene>
    <name evidence="2" type="ORF">A3Q56_04323</name>
</gene>
<protein>
    <submittedName>
        <fullName evidence="2">Uncharacterized protein</fullName>
    </submittedName>
</protein>
<reference evidence="2 3" key="1">
    <citation type="submission" date="2016-04" db="EMBL/GenBank/DDBJ databases">
        <title>The genome of Intoshia linei affirms orthonectids as highly simplified spiralians.</title>
        <authorList>
            <person name="Mikhailov K.V."/>
            <person name="Slusarev G.S."/>
            <person name="Nikitin M.A."/>
            <person name="Logacheva M.D."/>
            <person name="Penin A."/>
            <person name="Aleoshin V."/>
            <person name="Panchin Y.V."/>
        </authorList>
    </citation>
    <scope>NUCLEOTIDE SEQUENCE [LARGE SCALE GENOMIC DNA]</scope>
    <source>
        <strain evidence="2">Intl2013</strain>
        <tissue evidence="2">Whole animal</tissue>
    </source>
</reference>
<accession>A0A177B0Y6</accession>
<evidence type="ECO:0000313" key="2">
    <source>
        <dbReference type="EMBL" id="OAF67928.1"/>
    </source>
</evidence>